<dbReference type="GO" id="GO:0005829">
    <property type="term" value="C:cytosol"/>
    <property type="evidence" value="ECO:0007669"/>
    <property type="project" value="TreeGrafter"/>
</dbReference>
<name>A0A6P8W4L4_DROAB</name>
<keyword evidence="4" id="KW-1185">Reference proteome</keyword>
<dbReference type="AlphaFoldDB" id="A0A6P8W4L4"/>
<feature type="compositionally biased region" description="Basic residues" evidence="3">
    <location>
        <begin position="182"/>
        <end position="191"/>
    </location>
</feature>
<dbReference type="InterPro" id="IPR051070">
    <property type="entry name" value="NF-kappa-B_inhibitor"/>
</dbReference>
<dbReference type="GeneID" id="117564054"/>
<dbReference type="Proteomes" id="UP000515160">
    <property type="component" value="Chromosome 2L"/>
</dbReference>
<dbReference type="Pfam" id="PF12796">
    <property type="entry name" value="Ank_2"/>
    <property type="match status" value="1"/>
</dbReference>
<evidence type="ECO:0000313" key="4">
    <source>
        <dbReference type="Proteomes" id="UP000515160"/>
    </source>
</evidence>
<dbReference type="RefSeq" id="XP_034098566.1">
    <property type="nucleotide sequence ID" value="XM_034242675.2"/>
</dbReference>
<keyword evidence="2" id="KW-0040">ANK repeat</keyword>
<evidence type="ECO:0000256" key="3">
    <source>
        <dbReference type="SAM" id="MobiDB-lite"/>
    </source>
</evidence>
<keyword evidence="1" id="KW-0677">Repeat</keyword>
<dbReference type="PANTHER" id="PTHR46680:SF3">
    <property type="entry name" value="NF-KAPPA-B INHIBITOR CACTUS"/>
    <property type="match status" value="1"/>
</dbReference>
<protein>
    <submittedName>
        <fullName evidence="5">Uncharacterized protein LOC117564054</fullName>
    </submittedName>
</protein>
<dbReference type="Gene3D" id="1.25.40.20">
    <property type="entry name" value="Ankyrin repeat-containing domain"/>
    <property type="match status" value="1"/>
</dbReference>
<gene>
    <name evidence="5" type="primary">LOC117564054</name>
</gene>
<dbReference type="OrthoDB" id="10254947at2759"/>
<feature type="region of interest" description="Disordered" evidence="3">
    <location>
        <begin position="152"/>
        <end position="234"/>
    </location>
</feature>
<evidence type="ECO:0000313" key="5">
    <source>
        <dbReference type="RefSeq" id="XP_034098566.1"/>
    </source>
</evidence>
<sequence>MKKVLLTKSQQIRVSNPEIKMKPLIGVGVTAATTTSPPPVSVPVRVMHVQTNVITNTYMQRKSFQSIYEDIFKLLMRLPDKALQQRVIDAINGRSDKSSSSTISSNQCKQCAAKEEKPLKMNASTQTEFLETKETKIESSFTEVAIKSDLPLKQECPTTKTETPTKEESTESGKPSDPAVKVPRKRGRKRNTCVPQVVKRSAAQMAMQERENKQLTPLQTNKKKKLTAVDASTSGSYNTNANNVNVNNSSSCIQRRDSMSSNFSLSLSDISLTECSKQIDTYIENGVQDTILATMSKEFRISHVMNDEGLLPIHDAILENNIYGVQRQVFVWSKMKQNVALNELLSQAGEDCLQLAITNDSDPEIVKIIINAGVLPMYIYEDSNTALHLAIINNIQLESLQQLMLHIDLNLLLLTNDDGYTALHIAIRHNRYKMAEVICDTIDQRQLGASVYRRPIEGTIDEAKAEGSSNSSNKSLEVKDEQRFAKFYERACDKLEHNKDKLLGRRLKNEILNASETRAGNACLFYAVEGELEHLCYFLLAHLSDPDEENLSGHSPKSFHYEFARVLRISLKIARIMDKVIGILNGKSS</sequence>
<dbReference type="SUPFAM" id="SSF48403">
    <property type="entry name" value="Ankyrin repeat"/>
    <property type="match status" value="1"/>
</dbReference>
<dbReference type="InterPro" id="IPR002110">
    <property type="entry name" value="Ankyrin_rpt"/>
</dbReference>
<proteinExistence type="predicted"/>
<reference evidence="5" key="1">
    <citation type="submission" date="2025-08" db="UniProtKB">
        <authorList>
            <consortium name="RefSeq"/>
        </authorList>
    </citation>
    <scope>IDENTIFICATION</scope>
    <source>
        <strain evidence="5">15112-1751.03</strain>
        <tissue evidence="5">Whole Adult</tissue>
    </source>
</reference>
<accession>A0A6P8W4L4</accession>
<evidence type="ECO:0000256" key="1">
    <source>
        <dbReference type="ARBA" id="ARBA00022737"/>
    </source>
</evidence>
<dbReference type="InterPro" id="IPR036770">
    <property type="entry name" value="Ankyrin_rpt-contain_sf"/>
</dbReference>
<organism evidence="4 5">
    <name type="scientific">Drosophila albomicans</name>
    <name type="common">Fruit fly</name>
    <dbReference type="NCBI Taxonomy" id="7291"/>
    <lineage>
        <taxon>Eukaryota</taxon>
        <taxon>Metazoa</taxon>
        <taxon>Ecdysozoa</taxon>
        <taxon>Arthropoda</taxon>
        <taxon>Hexapoda</taxon>
        <taxon>Insecta</taxon>
        <taxon>Pterygota</taxon>
        <taxon>Neoptera</taxon>
        <taxon>Endopterygota</taxon>
        <taxon>Diptera</taxon>
        <taxon>Brachycera</taxon>
        <taxon>Muscomorpha</taxon>
        <taxon>Ephydroidea</taxon>
        <taxon>Drosophilidae</taxon>
        <taxon>Drosophila</taxon>
    </lineage>
</organism>
<dbReference type="GO" id="GO:0071356">
    <property type="term" value="P:cellular response to tumor necrosis factor"/>
    <property type="evidence" value="ECO:0007669"/>
    <property type="project" value="TreeGrafter"/>
</dbReference>
<dbReference type="PANTHER" id="PTHR46680">
    <property type="entry name" value="NF-KAPPA-B INHIBITOR ALPHA"/>
    <property type="match status" value="1"/>
</dbReference>
<evidence type="ECO:0000256" key="2">
    <source>
        <dbReference type="ARBA" id="ARBA00023043"/>
    </source>
</evidence>
<dbReference type="GO" id="GO:0051059">
    <property type="term" value="F:NF-kappaB binding"/>
    <property type="evidence" value="ECO:0007669"/>
    <property type="project" value="TreeGrafter"/>
</dbReference>
<dbReference type="SMART" id="SM00248">
    <property type="entry name" value="ANK"/>
    <property type="match status" value="4"/>
</dbReference>